<feature type="transmembrane region" description="Helical" evidence="1">
    <location>
        <begin position="85"/>
        <end position="106"/>
    </location>
</feature>
<evidence type="ECO:0000313" key="2">
    <source>
        <dbReference type="EMBL" id="SDG44580.1"/>
    </source>
</evidence>
<evidence type="ECO:0000256" key="1">
    <source>
        <dbReference type="SAM" id="Phobius"/>
    </source>
</evidence>
<keyword evidence="1" id="KW-0812">Transmembrane</keyword>
<reference evidence="3" key="1">
    <citation type="submission" date="2016-10" db="EMBL/GenBank/DDBJ databases">
        <authorList>
            <person name="Varghese N."/>
            <person name="Submissions S."/>
        </authorList>
    </citation>
    <scope>NUCLEOTIDE SEQUENCE [LARGE SCALE GENOMIC DNA]</scope>
    <source>
        <strain evidence="3">DSM 44526</strain>
    </source>
</reference>
<gene>
    <name evidence="2" type="ORF">SAMN05660324_2550</name>
</gene>
<name>A0A1G7UCW0_9ACTN</name>
<protein>
    <submittedName>
        <fullName evidence="2">Uncharacterized protein</fullName>
    </submittedName>
</protein>
<organism evidence="2 3">
    <name type="scientific">Klenkia brasiliensis</name>
    <dbReference type="NCBI Taxonomy" id="333142"/>
    <lineage>
        <taxon>Bacteria</taxon>
        <taxon>Bacillati</taxon>
        <taxon>Actinomycetota</taxon>
        <taxon>Actinomycetes</taxon>
        <taxon>Geodermatophilales</taxon>
        <taxon>Geodermatophilaceae</taxon>
        <taxon>Klenkia</taxon>
    </lineage>
</organism>
<sequence length="158" mass="15714">MSTLAPREPVRLPMAVVLVLLLAGLAVAAGAGLLADVPTRLLWPGLCVLAALALGAVFVLGAITVAGFAAGAATAGAVALEPGSLPVALAGTAVAALLCGVAPAWARVEAWQATRSSAPPAAGPRWRTDRVVAAFLVLAFPPVFVTGAIAFVSWTATR</sequence>
<feature type="transmembrane region" description="Helical" evidence="1">
    <location>
        <begin position="12"/>
        <end position="34"/>
    </location>
</feature>
<dbReference type="OrthoDB" id="5197225at2"/>
<dbReference type="AlphaFoldDB" id="A0A1G7UCW0"/>
<keyword evidence="3" id="KW-1185">Reference proteome</keyword>
<feature type="transmembrane region" description="Helical" evidence="1">
    <location>
        <begin position="131"/>
        <end position="154"/>
    </location>
</feature>
<accession>A0A1G7UCW0</accession>
<dbReference type="RefSeq" id="WP_091063215.1">
    <property type="nucleotide sequence ID" value="NZ_FNCF01000004.1"/>
</dbReference>
<proteinExistence type="predicted"/>
<keyword evidence="1" id="KW-1133">Transmembrane helix</keyword>
<dbReference type="Proteomes" id="UP000198863">
    <property type="component" value="Unassembled WGS sequence"/>
</dbReference>
<dbReference type="EMBL" id="FNCF01000004">
    <property type="protein sequence ID" value="SDG44580.1"/>
    <property type="molecule type" value="Genomic_DNA"/>
</dbReference>
<feature type="transmembrane region" description="Helical" evidence="1">
    <location>
        <begin position="46"/>
        <end position="73"/>
    </location>
</feature>
<evidence type="ECO:0000313" key="3">
    <source>
        <dbReference type="Proteomes" id="UP000198863"/>
    </source>
</evidence>
<keyword evidence="1" id="KW-0472">Membrane</keyword>